<name>A0AA46AJP3_9CLOT</name>
<dbReference type="Pfam" id="PF12848">
    <property type="entry name" value="ABC_tran_Xtn"/>
    <property type="match status" value="1"/>
</dbReference>
<dbReference type="Proteomes" id="UP001158066">
    <property type="component" value="Unassembled WGS sequence"/>
</dbReference>
<keyword evidence="6" id="KW-1185">Reference proteome</keyword>
<dbReference type="RefSeq" id="WP_283409937.1">
    <property type="nucleotide sequence ID" value="NZ_FXUF01000011.1"/>
</dbReference>
<evidence type="ECO:0000313" key="5">
    <source>
        <dbReference type="EMBL" id="SMP63412.1"/>
    </source>
</evidence>
<dbReference type="InterPro" id="IPR032781">
    <property type="entry name" value="ABC_tran_Xtn"/>
</dbReference>
<dbReference type="PANTHER" id="PTHR42855">
    <property type="entry name" value="ABC TRANSPORTER ATP-BINDING SUBUNIT"/>
    <property type="match status" value="1"/>
</dbReference>
<dbReference type="GO" id="GO:0005524">
    <property type="term" value="F:ATP binding"/>
    <property type="evidence" value="ECO:0007669"/>
    <property type="project" value="UniProtKB-KW"/>
</dbReference>
<dbReference type="Pfam" id="PF00005">
    <property type="entry name" value="ABC_tran"/>
    <property type="match status" value="2"/>
</dbReference>
<evidence type="ECO:0000259" key="4">
    <source>
        <dbReference type="PROSITE" id="PS50893"/>
    </source>
</evidence>
<evidence type="ECO:0000256" key="2">
    <source>
        <dbReference type="ARBA" id="ARBA00022840"/>
    </source>
</evidence>
<sequence>MYVIEANGISKSFGIREVIHIEQLKVEAGRRIGIVGANGAGKTTLLRLLGRQLEPDAGLVHLHVPAVFWSQMEPPEIKELLPEMASRFNVPVFWRENLSGGEKTRYRAAAAFQNPAPLMLVDEPTTNLDMEGIEQLEQFFDHYKGTLLLISHDRRLLDTLCTDILEVEAGKISSYKGNYSDYAAQKEAERSRDQSAYEAYRQEKKRLKKTIQQTKEKSAGIRKTPRRMGNSEARLHKMGNQSAKKNLDQAANRLKTKLEQLEIKEKPLRLTSMQLHFEGTKSLHKQEVVRVEGLTFAYGEHLLFQNAAFRLMKNSRTALVGPNGCGKSTLVRLLLEGHPAVQVAEKATIGYFDQQMHILDDEKTILENVMAAAQLPETGARMLLAKLLFPGDRVHQQVKVLSGGEKVKVSLAKILLQGFNLLLLDEPTNHLDIPSMEAVEEALKAFEGTLLLISHDRHLISQVAEHLLVVENRKINSYSGTYEAYQQQQAKGQSQDVEQHQKQNQERGDEQEQAMQQREEQLLVLENRKNHLIGRLSLPAPDDDVAALDDAYMKVLKAIRELKEAISGSR</sequence>
<feature type="domain" description="ABC transporter" evidence="4">
    <location>
        <begin position="289"/>
        <end position="497"/>
    </location>
</feature>
<proteinExistence type="predicted"/>
<dbReference type="PROSITE" id="PS00211">
    <property type="entry name" value="ABC_TRANSPORTER_1"/>
    <property type="match status" value="1"/>
</dbReference>
<dbReference type="SUPFAM" id="SSF52540">
    <property type="entry name" value="P-loop containing nucleoside triphosphate hydrolases"/>
    <property type="match status" value="2"/>
</dbReference>
<accession>A0AA46AJP3</accession>
<feature type="compositionally biased region" description="Basic and acidic residues" evidence="3">
    <location>
        <begin position="497"/>
        <end position="510"/>
    </location>
</feature>
<dbReference type="GO" id="GO:0016887">
    <property type="term" value="F:ATP hydrolysis activity"/>
    <property type="evidence" value="ECO:0007669"/>
    <property type="project" value="InterPro"/>
</dbReference>
<dbReference type="PANTHER" id="PTHR42855:SF2">
    <property type="entry name" value="DRUG RESISTANCE ABC TRANSPORTER,ATP-BINDING PROTEIN"/>
    <property type="match status" value="1"/>
</dbReference>
<dbReference type="AlphaFoldDB" id="A0AA46AJP3"/>
<keyword evidence="1" id="KW-0547">Nucleotide-binding</keyword>
<feature type="domain" description="ABC transporter" evidence="4">
    <location>
        <begin position="4"/>
        <end position="194"/>
    </location>
</feature>
<dbReference type="EMBL" id="FXUF01000011">
    <property type="protein sequence ID" value="SMP63412.1"/>
    <property type="molecule type" value="Genomic_DNA"/>
</dbReference>
<evidence type="ECO:0000256" key="3">
    <source>
        <dbReference type="SAM" id="MobiDB-lite"/>
    </source>
</evidence>
<dbReference type="SMART" id="SM00382">
    <property type="entry name" value="AAA"/>
    <property type="match status" value="2"/>
</dbReference>
<dbReference type="CDD" id="cd03221">
    <property type="entry name" value="ABCF_EF-3"/>
    <property type="match status" value="2"/>
</dbReference>
<keyword evidence="2 5" id="KW-0067">ATP-binding</keyword>
<evidence type="ECO:0000256" key="1">
    <source>
        <dbReference type="ARBA" id="ARBA00022741"/>
    </source>
</evidence>
<comment type="caution">
    <text evidence="5">The sequence shown here is derived from an EMBL/GenBank/DDBJ whole genome shotgun (WGS) entry which is preliminary data.</text>
</comment>
<dbReference type="PROSITE" id="PS50893">
    <property type="entry name" value="ABC_TRANSPORTER_2"/>
    <property type="match status" value="2"/>
</dbReference>
<dbReference type="InterPro" id="IPR003593">
    <property type="entry name" value="AAA+_ATPase"/>
</dbReference>
<dbReference type="InterPro" id="IPR003439">
    <property type="entry name" value="ABC_transporter-like_ATP-bd"/>
</dbReference>
<feature type="region of interest" description="Disordered" evidence="3">
    <location>
        <begin position="207"/>
        <end position="229"/>
    </location>
</feature>
<dbReference type="InterPro" id="IPR017871">
    <property type="entry name" value="ABC_transporter-like_CS"/>
</dbReference>
<reference evidence="5" key="1">
    <citation type="submission" date="2017-05" db="EMBL/GenBank/DDBJ databases">
        <authorList>
            <person name="Varghese N."/>
            <person name="Submissions S."/>
        </authorList>
    </citation>
    <scope>NUCLEOTIDE SEQUENCE</scope>
    <source>
        <strain evidence="5">Su22</strain>
    </source>
</reference>
<dbReference type="NCBIfam" id="NF000355">
    <property type="entry name" value="ribo_prot_ABC_F"/>
    <property type="match status" value="1"/>
</dbReference>
<organism evidence="5 6">
    <name type="scientific">Anoxynatronum buryatiense</name>
    <dbReference type="NCBI Taxonomy" id="489973"/>
    <lineage>
        <taxon>Bacteria</taxon>
        <taxon>Bacillati</taxon>
        <taxon>Bacillota</taxon>
        <taxon>Clostridia</taxon>
        <taxon>Eubacteriales</taxon>
        <taxon>Clostridiaceae</taxon>
        <taxon>Anoxynatronum</taxon>
    </lineage>
</organism>
<dbReference type="InterPro" id="IPR027417">
    <property type="entry name" value="P-loop_NTPase"/>
</dbReference>
<evidence type="ECO:0000313" key="6">
    <source>
        <dbReference type="Proteomes" id="UP001158066"/>
    </source>
</evidence>
<feature type="region of interest" description="Disordered" evidence="3">
    <location>
        <begin position="489"/>
        <end position="516"/>
    </location>
</feature>
<gene>
    <name evidence="5" type="ORF">SAMN06296020_11114</name>
</gene>
<dbReference type="Gene3D" id="3.40.50.300">
    <property type="entry name" value="P-loop containing nucleotide triphosphate hydrolases"/>
    <property type="match status" value="3"/>
</dbReference>
<protein>
    <submittedName>
        <fullName evidence="5">Macrolide transport system ATP-binding/permease protein</fullName>
    </submittedName>
</protein>
<dbReference type="InterPro" id="IPR051309">
    <property type="entry name" value="ABCF_ATPase"/>
</dbReference>